<keyword evidence="3" id="KW-1185">Reference proteome</keyword>
<evidence type="ECO:0000256" key="1">
    <source>
        <dbReference type="SAM" id="Phobius"/>
    </source>
</evidence>
<sequence>MRGDWFFLFYNQLAIGFFVKPILVLLCSFQGANVVCMVSKFISCVGLCSSRVSWWKGEISHRKKADKQAGRSVSIRLSSSPHGVSTLYPPARIFAQSLPSANVDWMSWLNFDSWTSWKIQSFQD</sequence>
<dbReference type="AlphaFoldDB" id="A0A319AYT7"/>
<keyword evidence="1" id="KW-1133">Transmembrane helix</keyword>
<proteinExistence type="predicted"/>
<protein>
    <submittedName>
        <fullName evidence="2">Uncharacterized protein</fullName>
    </submittedName>
</protein>
<keyword evidence="1" id="KW-0472">Membrane</keyword>
<keyword evidence="1" id="KW-0812">Transmembrane</keyword>
<dbReference type="RefSeq" id="XP_025559340.1">
    <property type="nucleotide sequence ID" value="XM_025701463.1"/>
</dbReference>
<dbReference type="EMBL" id="KZ821638">
    <property type="protein sequence ID" value="PYH65546.1"/>
    <property type="molecule type" value="Genomic_DNA"/>
</dbReference>
<evidence type="ECO:0000313" key="3">
    <source>
        <dbReference type="Proteomes" id="UP000248405"/>
    </source>
</evidence>
<dbReference type="GeneID" id="37206055"/>
<organism evidence="2 3">
    <name type="scientific">Aspergillus vadensis (strain CBS 113365 / IMI 142717 / IBT 24658)</name>
    <dbReference type="NCBI Taxonomy" id="1448311"/>
    <lineage>
        <taxon>Eukaryota</taxon>
        <taxon>Fungi</taxon>
        <taxon>Dikarya</taxon>
        <taxon>Ascomycota</taxon>
        <taxon>Pezizomycotina</taxon>
        <taxon>Eurotiomycetes</taxon>
        <taxon>Eurotiomycetidae</taxon>
        <taxon>Eurotiales</taxon>
        <taxon>Aspergillaceae</taxon>
        <taxon>Aspergillus</taxon>
        <taxon>Aspergillus subgen. Circumdati</taxon>
    </lineage>
</organism>
<reference evidence="2" key="1">
    <citation type="submission" date="2016-12" db="EMBL/GenBank/DDBJ databases">
        <title>The genomes of Aspergillus section Nigri reveals drivers in fungal speciation.</title>
        <authorList>
            <consortium name="DOE Joint Genome Institute"/>
            <person name="Vesth T.C."/>
            <person name="Nybo J."/>
            <person name="Theobald S."/>
            <person name="Brandl J."/>
            <person name="Frisvad J.C."/>
            <person name="Nielsen K.F."/>
            <person name="Lyhne E.K."/>
            <person name="Kogle M.E."/>
            <person name="Kuo A."/>
            <person name="Riley R."/>
            <person name="Clum A."/>
            <person name="Nolan M."/>
            <person name="Lipzen A."/>
            <person name="Salamov A."/>
            <person name="Henrissat B."/>
            <person name="Wiebenga A."/>
            <person name="De Vries R.P."/>
            <person name="Grigoriev I.V."/>
            <person name="Mortensen U.H."/>
            <person name="Andersen M.R."/>
            <person name="Baker S.E."/>
        </authorList>
    </citation>
    <scope>NUCLEOTIDE SEQUENCE [LARGE SCALE GENOMIC DNA]</scope>
    <source>
        <strain evidence="2">CBS 113365</strain>
    </source>
</reference>
<dbReference type="Proteomes" id="UP000248405">
    <property type="component" value="Unassembled WGS sequence"/>
</dbReference>
<name>A0A319AYT7_ASPVC</name>
<feature type="transmembrane region" description="Helical" evidence="1">
    <location>
        <begin position="7"/>
        <end position="26"/>
    </location>
</feature>
<accession>A0A319AYT7</accession>
<gene>
    <name evidence="2" type="ORF">BO88DRAFT_142882</name>
</gene>
<evidence type="ECO:0000313" key="2">
    <source>
        <dbReference type="EMBL" id="PYH65546.1"/>
    </source>
</evidence>